<evidence type="ECO:0000313" key="1">
    <source>
        <dbReference type="EMBL" id="KAJ8984289.1"/>
    </source>
</evidence>
<protein>
    <submittedName>
        <fullName evidence="1">Uncharacterized protein</fullName>
    </submittedName>
</protein>
<organism evidence="1 2">
    <name type="scientific">Molorchus minor</name>
    <dbReference type="NCBI Taxonomy" id="1323400"/>
    <lineage>
        <taxon>Eukaryota</taxon>
        <taxon>Metazoa</taxon>
        <taxon>Ecdysozoa</taxon>
        <taxon>Arthropoda</taxon>
        <taxon>Hexapoda</taxon>
        <taxon>Insecta</taxon>
        <taxon>Pterygota</taxon>
        <taxon>Neoptera</taxon>
        <taxon>Endopterygota</taxon>
        <taxon>Coleoptera</taxon>
        <taxon>Polyphaga</taxon>
        <taxon>Cucujiformia</taxon>
        <taxon>Chrysomeloidea</taxon>
        <taxon>Cerambycidae</taxon>
        <taxon>Lamiinae</taxon>
        <taxon>Monochamini</taxon>
        <taxon>Molorchus</taxon>
    </lineage>
</organism>
<accession>A0ABQ9K1S8</accession>
<proteinExistence type="predicted"/>
<comment type="caution">
    <text evidence="1">The sequence shown here is derived from an EMBL/GenBank/DDBJ whole genome shotgun (WGS) entry which is preliminary data.</text>
</comment>
<sequence length="918" mass="102454">MAKKEKRFRCHIARHDSAPAVVKARQYLPAMPGLIPVFIRNGDTPLEDINPDLAEAFNSYAVKHARYTFSRSNNVITDNSANEEKNETVKKDIKKIPLQQDWILEEQKANGVNIQREKISYSKNFPGHNMKVQEGFFIFIILATISPSLSQVSGVRSNLIQCYNASELPNVLTANGRPPVTINILIEYIRRLEEANPTITARELSALIMQRLRQDGIMATGRVTDNRFGIPFTPKRLEAFKTTLILQQFLTNVTLDLNYGDLDSTEICSLHYMISSSIDNRLRGDESTSCARSSRYTSRIFRRRRYAEGEETDESVTPPIVFDDANVGDTENVEVEGVEGFGVRSLTGSSNDISQCPVELGVVYTNYGAVKAGQVLAGIATGLNYETVRDCDNRYAATIAGEIAEAALVQANSSIVIGVSGGWNSTINPRYHFLQRNTMLQATDAEIRGSLDGLFIALNVDSWRSTFTDLKISQILDMYYSTFQRGVFNPSSRSCNRNILFSENVTNDRLQTEVYNFMGPLDDASQYGNTVTETAYPDLSTASLDSFNAYLPQMNTTDLNCSPDDTNIERVATDLLIFLDRSWSYNLLQSILSYVFDNIDVNKFGTRYTLFNAQDGTNITTNKTSNLLDFYKQFNLTVYQNLSTQFDYTRVSETLEAIGREKLNNNSYAGGESTIVLLIPRTIPTQDQRTFLSQRRELINLYLPDLSILVLGTGNQDDYSSIVSTPSKDVITLTETTNEEQIKQTGQNLIERIRNVPRAVVNPSCTSDFNGGASTFSLTQFVERQGVNYYRISPNYFSTGSGTRTLKITENSYGSVDVCISREQSRPNNLTSECQTLSSTERTMDIGGLCGDIISACSPIYISVTGNTTQTKCTDALCRFPDDIKYTITLENVGCASSAIRLLSNFIVLSVLFMTLSF</sequence>
<dbReference type="EMBL" id="JAPWTJ010000042">
    <property type="protein sequence ID" value="KAJ8984289.1"/>
    <property type="molecule type" value="Genomic_DNA"/>
</dbReference>
<gene>
    <name evidence="1" type="ORF">NQ317_009773</name>
</gene>
<reference evidence="1" key="1">
    <citation type="journal article" date="2023" name="Insect Mol. Biol.">
        <title>Genome sequencing provides insights into the evolution of gene families encoding plant cell wall-degrading enzymes in longhorned beetles.</title>
        <authorList>
            <person name="Shin N.R."/>
            <person name="Okamura Y."/>
            <person name="Kirsch R."/>
            <person name="Pauchet Y."/>
        </authorList>
    </citation>
    <scope>NUCLEOTIDE SEQUENCE</scope>
    <source>
        <strain evidence="1">MMC_N1</strain>
    </source>
</reference>
<dbReference type="Proteomes" id="UP001162164">
    <property type="component" value="Unassembled WGS sequence"/>
</dbReference>
<evidence type="ECO:0000313" key="2">
    <source>
        <dbReference type="Proteomes" id="UP001162164"/>
    </source>
</evidence>
<name>A0ABQ9K1S8_9CUCU</name>
<keyword evidence="2" id="KW-1185">Reference proteome</keyword>